<dbReference type="EMBL" id="DXEV01000217">
    <property type="protein sequence ID" value="HIX57943.1"/>
    <property type="molecule type" value="Genomic_DNA"/>
</dbReference>
<evidence type="ECO:0000313" key="1">
    <source>
        <dbReference type="EMBL" id="HIX57943.1"/>
    </source>
</evidence>
<gene>
    <name evidence="1" type="ORF">H9850_10810</name>
</gene>
<name>A0A9D1WFG3_9GAMM</name>
<sequence length="257" mass="29569">MSIFTVPKTYGVASDADLDNNDEVDLNTGNNGDCCGDHFEQYEQNIAAISLLQSINNALEMLQGQSSKEILRTIASGLLCFPPHIIEQVCTQAAWKIRRNPVPSDFIALAYELYGVRHEDLLSKGQTAFDLVFNLKEPDHDLVCEDWRSVFAIKHGFTSLQNFFSYKKEEKRYWTQKRFAEAYASIDFLNEGYVHKEYFLPGFEYRMSRVRRRLNFVGNYEICLQILSTLPNANEYEIPNPPQSPSETQYSFGRKSN</sequence>
<organism evidence="1 2">
    <name type="scientific">Candidatus Anaerobiospirillum pullistercoris</name>
    <dbReference type="NCBI Taxonomy" id="2838452"/>
    <lineage>
        <taxon>Bacteria</taxon>
        <taxon>Pseudomonadati</taxon>
        <taxon>Pseudomonadota</taxon>
        <taxon>Gammaproteobacteria</taxon>
        <taxon>Aeromonadales</taxon>
        <taxon>Succinivibrionaceae</taxon>
        <taxon>Anaerobiospirillum</taxon>
    </lineage>
</organism>
<dbReference type="Proteomes" id="UP000886829">
    <property type="component" value="Unassembled WGS sequence"/>
</dbReference>
<dbReference type="AlphaFoldDB" id="A0A9D1WFG3"/>
<accession>A0A9D1WFG3</accession>
<reference evidence="1" key="2">
    <citation type="submission" date="2021-04" db="EMBL/GenBank/DDBJ databases">
        <authorList>
            <person name="Gilroy R."/>
        </authorList>
    </citation>
    <scope>NUCLEOTIDE SEQUENCE</scope>
    <source>
        <strain evidence="1">USASDec5-558</strain>
    </source>
</reference>
<proteinExistence type="predicted"/>
<reference evidence="1" key="1">
    <citation type="journal article" date="2021" name="PeerJ">
        <title>Extensive microbial diversity within the chicken gut microbiome revealed by metagenomics and culture.</title>
        <authorList>
            <person name="Gilroy R."/>
            <person name="Ravi A."/>
            <person name="Getino M."/>
            <person name="Pursley I."/>
            <person name="Horton D.L."/>
            <person name="Alikhan N.F."/>
            <person name="Baker D."/>
            <person name="Gharbi K."/>
            <person name="Hall N."/>
            <person name="Watson M."/>
            <person name="Adriaenssens E.M."/>
            <person name="Foster-Nyarko E."/>
            <person name="Jarju S."/>
            <person name="Secka A."/>
            <person name="Antonio M."/>
            <person name="Oren A."/>
            <person name="Chaudhuri R.R."/>
            <person name="La Ragione R."/>
            <person name="Hildebrand F."/>
            <person name="Pallen M.J."/>
        </authorList>
    </citation>
    <scope>NUCLEOTIDE SEQUENCE</scope>
    <source>
        <strain evidence="1">USASDec5-558</strain>
    </source>
</reference>
<protein>
    <submittedName>
        <fullName evidence="1">Uncharacterized protein</fullName>
    </submittedName>
</protein>
<comment type="caution">
    <text evidence="1">The sequence shown here is derived from an EMBL/GenBank/DDBJ whole genome shotgun (WGS) entry which is preliminary data.</text>
</comment>
<evidence type="ECO:0000313" key="2">
    <source>
        <dbReference type="Proteomes" id="UP000886829"/>
    </source>
</evidence>